<proteinExistence type="predicted"/>
<evidence type="ECO:0000313" key="2">
    <source>
        <dbReference type="EMBL" id="SEK03620.1"/>
    </source>
</evidence>
<keyword evidence="3" id="KW-1185">Reference proteome</keyword>
<evidence type="ECO:0000256" key="1">
    <source>
        <dbReference type="SAM" id="MobiDB-lite"/>
    </source>
</evidence>
<dbReference type="Proteomes" id="UP000199379">
    <property type="component" value="Unassembled WGS sequence"/>
</dbReference>
<gene>
    <name evidence="2" type="ORF">SAMN05444007_112101</name>
</gene>
<evidence type="ECO:0000313" key="3">
    <source>
        <dbReference type="Proteomes" id="UP000199379"/>
    </source>
</evidence>
<sequence length="66" mass="7162">MVDAPENQPLEPAKSESTIHCPIGGGAGENEVALPRSATGSDTLERHVRTASENTLRSYKADWKHF</sequence>
<name>A0A1H7DWD8_9RHOB</name>
<dbReference type="AlphaFoldDB" id="A0A1H7DWD8"/>
<reference evidence="2 3" key="1">
    <citation type="submission" date="2016-10" db="EMBL/GenBank/DDBJ databases">
        <authorList>
            <person name="de Groot N.N."/>
        </authorList>
    </citation>
    <scope>NUCLEOTIDE SEQUENCE [LARGE SCALE GENOMIC DNA]</scope>
    <source>
        <strain evidence="2 3">DSM 29340</strain>
    </source>
</reference>
<feature type="region of interest" description="Disordered" evidence="1">
    <location>
        <begin position="1"/>
        <end position="30"/>
    </location>
</feature>
<protein>
    <submittedName>
        <fullName evidence="2">Uncharacterized protein</fullName>
    </submittedName>
</protein>
<dbReference type="EMBL" id="FNYD01000012">
    <property type="protein sequence ID" value="SEK03620.1"/>
    <property type="molecule type" value="Genomic_DNA"/>
</dbReference>
<accession>A0A1H7DWD8</accession>
<organism evidence="2 3">
    <name type="scientific">Cribrihabitans marinus</name>
    <dbReference type="NCBI Taxonomy" id="1227549"/>
    <lineage>
        <taxon>Bacteria</taxon>
        <taxon>Pseudomonadati</taxon>
        <taxon>Pseudomonadota</taxon>
        <taxon>Alphaproteobacteria</taxon>
        <taxon>Rhodobacterales</taxon>
        <taxon>Paracoccaceae</taxon>
        <taxon>Cribrihabitans</taxon>
    </lineage>
</organism>